<dbReference type="GO" id="GO:0007035">
    <property type="term" value="P:vacuolar acidification"/>
    <property type="evidence" value="ECO:0007669"/>
    <property type="project" value="TreeGrafter"/>
</dbReference>
<feature type="compositionally biased region" description="Low complexity" evidence="9">
    <location>
        <begin position="196"/>
        <end position="205"/>
    </location>
</feature>
<dbReference type="PANTHER" id="PTHR11629:SF63">
    <property type="entry name" value="V-TYPE PROTON ATPASE SUBUNIT A"/>
    <property type="match status" value="1"/>
</dbReference>
<reference evidence="10 11" key="1">
    <citation type="journal article" date="2013" name="Curr. Biol.">
        <title>The Genome of the Foraminiferan Reticulomyxa filosa.</title>
        <authorList>
            <person name="Glockner G."/>
            <person name="Hulsmann N."/>
            <person name="Schleicher M."/>
            <person name="Noegel A.A."/>
            <person name="Eichinger L."/>
            <person name="Gallinger C."/>
            <person name="Pawlowski J."/>
            <person name="Sierra R."/>
            <person name="Euteneuer U."/>
            <person name="Pillet L."/>
            <person name="Moustafa A."/>
            <person name="Platzer M."/>
            <person name="Groth M."/>
            <person name="Szafranski K."/>
            <person name="Schliwa M."/>
        </authorList>
    </citation>
    <scope>NUCLEOTIDE SEQUENCE [LARGE SCALE GENOMIC DNA]</scope>
</reference>
<feature type="compositionally biased region" description="Polar residues" evidence="9">
    <location>
        <begin position="206"/>
        <end position="218"/>
    </location>
</feature>
<evidence type="ECO:0000256" key="3">
    <source>
        <dbReference type="ARBA" id="ARBA00022448"/>
    </source>
</evidence>
<protein>
    <recommendedName>
        <fullName evidence="8">V-type proton ATPase subunit a</fullName>
    </recommendedName>
</protein>
<accession>X6PCC2</accession>
<gene>
    <name evidence="10" type="ORF">RFI_01243</name>
</gene>
<comment type="subcellular location">
    <subcellularLocation>
        <location evidence="1">Membrane</location>
        <topology evidence="1">Multi-pass membrane protein</topology>
    </subcellularLocation>
</comment>
<evidence type="ECO:0000256" key="2">
    <source>
        <dbReference type="ARBA" id="ARBA00009904"/>
    </source>
</evidence>
<evidence type="ECO:0000313" key="11">
    <source>
        <dbReference type="Proteomes" id="UP000023152"/>
    </source>
</evidence>
<evidence type="ECO:0000256" key="5">
    <source>
        <dbReference type="ARBA" id="ARBA00022989"/>
    </source>
</evidence>
<evidence type="ECO:0000313" key="10">
    <source>
        <dbReference type="EMBL" id="ETO35821.1"/>
    </source>
</evidence>
<dbReference type="EMBL" id="ASPP01001250">
    <property type="protein sequence ID" value="ETO35821.1"/>
    <property type="molecule type" value="Genomic_DNA"/>
</dbReference>
<evidence type="ECO:0000256" key="1">
    <source>
        <dbReference type="ARBA" id="ARBA00004141"/>
    </source>
</evidence>
<dbReference type="AlphaFoldDB" id="X6PCC2"/>
<evidence type="ECO:0000256" key="8">
    <source>
        <dbReference type="RuleBase" id="RU361189"/>
    </source>
</evidence>
<proteinExistence type="inferred from homology"/>
<keyword evidence="4" id="KW-0812">Transmembrane</keyword>
<evidence type="ECO:0000256" key="6">
    <source>
        <dbReference type="ARBA" id="ARBA00023065"/>
    </source>
</evidence>
<name>X6PCC2_RETFI</name>
<sequence>MSYVQLILPLAVAEEFVDSIGREGLIEFTDLNAGLQPYQRQYTKDIMKTQEIERRIKEIEAQLVEYDINFNKDISAAELKDRQRKMTIDTITVVIVKEREIKRDMYITNDQLLYVNEHFKELKNQGNAEKNLKKQLSEREVEYFFFFFCNAPKRSCAIAWEIFSLFKVLDSVRVLQQIDQFLAWRNDAEVLLQQRQQRKNQASQRPTSETELLQPSSM</sequence>
<dbReference type="GO" id="GO:0033179">
    <property type="term" value="C:proton-transporting V-type ATPase, V0 domain"/>
    <property type="evidence" value="ECO:0007669"/>
    <property type="project" value="InterPro"/>
</dbReference>
<keyword evidence="3 8" id="KW-0813">Transport</keyword>
<comment type="similarity">
    <text evidence="2 8">Belongs to the V-ATPase 116 kDa subunit family.</text>
</comment>
<feature type="region of interest" description="Disordered" evidence="9">
    <location>
        <begin position="196"/>
        <end position="218"/>
    </location>
</feature>
<dbReference type="PANTHER" id="PTHR11629">
    <property type="entry name" value="VACUOLAR PROTON ATPASES"/>
    <property type="match status" value="1"/>
</dbReference>
<keyword evidence="5" id="KW-1133">Transmembrane helix</keyword>
<comment type="caution">
    <text evidence="10">The sequence shown here is derived from an EMBL/GenBank/DDBJ whole genome shotgun (WGS) entry which is preliminary data.</text>
</comment>
<dbReference type="Proteomes" id="UP000023152">
    <property type="component" value="Unassembled WGS sequence"/>
</dbReference>
<dbReference type="Pfam" id="PF01496">
    <property type="entry name" value="V_ATPase_I"/>
    <property type="match status" value="1"/>
</dbReference>
<dbReference type="OrthoDB" id="10264220at2759"/>
<keyword evidence="8" id="KW-0375">Hydrogen ion transport</keyword>
<evidence type="ECO:0000256" key="4">
    <source>
        <dbReference type="ARBA" id="ARBA00022692"/>
    </source>
</evidence>
<dbReference type="GO" id="GO:0051117">
    <property type="term" value="F:ATPase binding"/>
    <property type="evidence" value="ECO:0007669"/>
    <property type="project" value="TreeGrafter"/>
</dbReference>
<keyword evidence="11" id="KW-1185">Reference proteome</keyword>
<dbReference type="GO" id="GO:0046961">
    <property type="term" value="F:proton-transporting ATPase activity, rotational mechanism"/>
    <property type="evidence" value="ECO:0007669"/>
    <property type="project" value="InterPro"/>
</dbReference>
<keyword evidence="6 8" id="KW-0406">Ion transport</keyword>
<dbReference type="GO" id="GO:0016471">
    <property type="term" value="C:vacuolar proton-transporting V-type ATPase complex"/>
    <property type="evidence" value="ECO:0007669"/>
    <property type="project" value="TreeGrafter"/>
</dbReference>
<organism evidence="10 11">
    <name type="scientific">Reticulomyxa filosa</name>
    <dbReference type="NCBI Taxonomy" id="46433"/>
    <lineage>
        <taxon>Eukaryota</taxon>
        <taxon>Sar</taxon>
        <taxon>Rhizaria</taxon>
        <taxon>Retaria</taxon>
        <taxon>Foraminifera</taxon>
        <taxon>Monothalamids</taxon>
        <taxon>Reticulomyxidae</taxon>
        <taxon>Reticulomyxa</taxon>
    </lineage>
</organism>
<dbReference type="InterPro" id="IPR002490">
    <property type="entry name" value="V-ATPase_116kDa_su"/>
</dbReference>
<evidence type="ECO:0000256" key="7">
    <source>
        <dbReference type="ARBA" id="ARBA00023136"/>
    </source>
</evidence>
<evidence type="ECO:0000256" key="9">
    <source>
        <dbReference type="SAM" id="MobiDB-lite"/>
    </source>
</evidence>
<keyword evidence="7" id="KW-0472">Membrane</keyword>
<comment type="function">
    <text evidence="8">Essential component of the vacuolar proton pump (V-ATPase), a multimeric enzyme that catalyzes the translocation of protons across the membranes. Required for assembly and activity of the V-ATPase.</text>
</comment>